<dbReference type="InterPro" id="IPR003754">
    <property type="entry name" value="4pyrrol_synth_uPrphyn_synth"/>
</dbReference>
<dbReference type="Gene3D" id="3.40.50.10090">
    <property type="match status" value="2"/>
</dbReference>
<organism evidence="2 3">
    <name type="scientific">Flavobacterium sediminilitoris</name>
    <dbReference type="NCBI Taxonomy" id="2024526"/>
    <lineage>
        <taxon>Bacteria</taxon>
        <taxon>Pseudomonadati</taxon>
        <taxon>Bacteroidota</taxon>
        <taxon>Flavobacteriia</taxon>
        <taxon>Flavobacteriales</taxon>
        <taxon>Flavobacteriaceae</taxon>
        <taxon>Flavobacterium</taxon>
    </lineage>
</organism>
<reference evidence="2" key="2">
    <citation type="submission" date="2022-04" db="EMBL/GenBank/DDBJ databases">
        <title>Complete Genome Sequence of Flavobacterium sediminilitoris YSM-43, Isolated from a Tidal Sediment.</title>
        <authorList>
            <person name="Lee P.A."/>
        </authorList>
    </citation>
    <scope>NUCLEOTIDE SEQUENCE</scope>
    <source>
        <strain evidence="2">YSM-43</strain>
    </source>
</reference>
<dbReference type="Pfam" id="PF02602">
    <property type="entry name" value="HEM4"/>
    <property type="match status" value="1"/>
</dbReference>
<protein>
    <submittedName>
        <fullName evidence="2">Uroporphyrinogen-III synthase</fullName>
    </submittedName>
</protein>
<dbReference type="InterPro" id="IPR039793">
    <property type="entry name" value="UROS/Hem4"/>
</dbReference>
<feature type="domain" description="Tetrapyrrole biosynthesis uroporphyrinogen III synthase" evidence="1">
    <location>
        <begin position="30"/>
        <end position="210"/>
    </location>
</feature>
<dbReference type="PANTHER" id="PTHR12390">
    <property type="entry name" value="UROPORPHYRINOGEN III SYNTHASE"/>
    <property type="match status" value="1"/>
</dbReference>
<evidence type="ECO:0000313" key="2">
    <source>
        <dbReference type="EMBL" id="UOX34963.1"/>
    </source>
</evidence>
<evidence type="ECO:0000313" key="3">
    <source>
        <dbReference type="Proteomes" id="UP000830454"/>
    </source>
</evidence>
<keyword evidence="3" id="KW-1185">Reference proteome</keyword>
<proteinExistence type="predicted"/>
<dbReference type="InterPro" id="IPR036108">
    <property type="entry name" value="4pyrrol_syn_uPrphyn_synt_sf"/>
</dbReference>
<evidence type="ECO:0000259" key="1">
    <source>
        <dbReference type="Pfam" id="PF02602"/>
    </source>
</evidence>
<accession>A0ABY4HQ14</accession>
<dbReference type="CDD" id="cd06578">
    <property type="entry name" value="HemD"/>
    <property type="match status" value="1"/>
</dbReference>
<sequence>MISILSTKKLTLTQKKKFENSELNLVDKNFIKIKKIAFQLDPLNDICIFTSKNAVKSVLKNNSVQLIKTKECICVGIKTKQKLEKKGFKVIEYTNYADELAEKIKTNYLTNSFTFFSGSLRKNTLPDFFKENNIKYNEIRTYETVLSPKKTIHFFDGILFFSPSGVESFTQKNAIENQICFCIGTTTAKALENKTNNIKIAPEQTIESVIKEVTKYYKRL</sequence>
<dbReference type="RefSeq" id="WP_045970168.1">
    <property type="nucleotide sequence ID" value="NZ_CP090145.1"/>
</dbReference>
<name>A0ABY4HQ14_9FLAO</name>
<dbReference type="PANTHER" id="PTHR12390:SF0">
    <property type="entry name" value="UROPORPHYRINOGEN-III SYNTHASE"/>
    <property type="match status" value="1"/>
</dbReference>
<dbReference type="EMBL" id="CP090145">
    <property type="protein sequence ID" value="UOX34963.1"/>
    <property type="molecule type" value="Genomic_DNA"/>
</dbReference>
<reference evidence="2" key="1">
    <citation type="submission" date="2021-12" db="EMBL/GenBank/DDBJ databases">
        <authorList>
            <person name="Cha I.-T."/>
            <person name="Lee K.-E."/>
            <person name="Park S.-J."/>
        </authorList>
    </citation>
    <scope>NUCLEOTIDE SEQUENCE</scope>
    <source>
        <strain evidence="2">YSM-43</strain>
    </source>
</reference>
<dbReference type="Proteomes" id="UP000830454">
    <property type="component" value="Chromosome"/>
</dbReference>
<dbReference type="SUPFAM" id="SSF69618">
    <property type="entry name" value="HemD-like"/>
    <property type="match status" value="1"/>
</dbReference>
<gene>
    <name evidence="2" type="ORF">LXD69_05485</name>
</gene>